<dbReference type="InterPro" id="IPR000847">
    <property type="entry name" value="LysR_HTH_N"/>
</dbReference>
<dbReference type="SUPFAM" id="SSF53850">
    <property type="entry name" value="Periplasmic binding protein-like II"/>
    <property type="match status" value="1"/>
</dbReference>
<evidence type="ECO:0000313" key="8">
    <source>
        <dbReference type="Proteomes" id="UP001320831"/>
    </source>
</evidence>
<keyword evidence="3" id="KW-0238">DNA-binding</keyword>
<proteinExistence type="inferred from homology"/>
<dbReference type="EMBL" id="JAOCZP010000002">
    <property type="protein sequence ID" value="MCT7375175.1"/>
    <property type="molecule type" value="Genomic_DNA"/>
</dbReference>
<name>A0ABT2LKQ6_9HYPH</name>
<feature type="region of interest" description="Disordered" evidence="5">
    <location>
        <begin position="298"/>
        <end position="319"/>
    </location>
</feature>
<evidence type="ECO:0000256" key="1">
    <source>
        <dbReference type="ARBA" id="ARBA00009437"/>
    </source>
</evidence>
<accession>A0ABT2LKQ6</accession>
<evidence type="ECO:0000259" key="6">
    <source>
        <dbReference type="PROSITE" id="PS50931"/>
    </source>
</evidence>
<dbReference type="PANTHER" id="PTHR30537:SF26">
    <property type="entry name" value="GLYCINE CLEAVAGE SYSTEM TRANSCRIPTIONAL ACTIVATOR"/>
    <property type="match status" value="1"/>
</dbReference>
<gene>
    <name evidence="7" type="primary">gcvA</name>
    <name evidence="7" type="ORF">N5A92_09035</name>
</gene>
<dbReference type="Gene3D" id="3.40.190.10">
    <property type="entry name" value="Periplasmic binding protein-like II"/>
    <property type="match status" value="2"/>
</dbReference>
<protein>
    <submittedName>
        <fullName evidence="7">Transcriptional regulator GcvA</fullName>
    </submittedName>
</protein>
<dbReference type="InterPro" id="IPR058163">
    <property type="entry name" value="LysR-type_TF_proteobact-type"/>
</dbReference>
<evidence type="ECO:0000256" key="5">
    <source>
        <dbReference type="SAM" id="MobiDB-lite"/>
    </source>
</evidence>
<dbReference type="RefSeq" id="WP_260901937.1">
    <property type="nucleotide sequence ID" value="NZ_JAOCZP010000002.1"/>
</dbReference>
<dbReference type="InterPro" id="IPR005119">
    <property type="entry name" value="LysR_subst-bd"/>
</dbReference>
<dbReference type="NCBIfam" id="NF008352">
    <property type="entry name" value="PRK11139.1"/>
    <property type="match status" value="1"/>
</dbReference>
<dbReference type="PANTHER" id="PTHR30537">
    <property type="entry name" value="HTH-TYPE TRANSCRIPTIONAL REGULATOR"/>
    <property type="match status" value="1"/>
</dbReference>
<keyword evidence="2" id="KW-0805">Transcription regulation</keyword>
<dbReference type="Gene3D" id="1.10.10.10">
    <property type="entry name" value="Winged helix-like DNA-binding domain superfamily/Winged helix DNA-binding domain"/>
    <property type="match status" value="1"/>
</dbReference>
<keyword evidence="4" id="KW-0804">Transcription</keyword>
<dbReference type="Pfam" id="PF00126">
    <property type="entry name" value="HTH_1"/>
    <property type="match status" value="1"/>
</dbReference>
<keyword evidence="8" id="KW-1185">Reference proteome</keyword>
<comment type="caution">
    <text evidence="7">The sequence shown here is derived from an EMBL/GenBank/DDBJ whole genome shotgun (WGS) entry which is preliminary data.</text>
</comment>
<dbReference type="PROSITE" id="PS50931">
    <property type="entry name" value="HTH_LYSR"/>
    <property type="match status" value="1"/>
</dbReference>
<comment type="similarity">
    <text evidence="1">Belongs to the LysR transcriptional regulatory family.</text>
</comment>
<dbReference type="CDD" id="cd08432">
    <property type="entry name" value="PBP2_GcdR_TrpI_HvrB_AmpR_like"/>
    <property type="match status" value="1"/>
</dbReference>
<evidence type="ECO:0000256" key="3">
    <source>
        <dbReference type="ARBA" id="ARBA00023125"/>
    </source>
</evidence>
<dbReference type="Proteomes" id="UP001320831">
    <property type="component" value="Unassembled WGS sequence"/>
</dbReference>
<evidence type="ECO:0000313" key="7">
    <source>
        <dbReference type="EMBL" id="MCT7375175.1"/>
    </source>
</evidence>
<dbReference type="SUPFAM" id="SSF46785">
    <property type="entry name" value="Winged helix' DNA-binding domain"/>
    <property type="match status" value="1"/>
</dbReference>
<dbReference type="PRINTS" id="PR00039">
    <property type="entry name" value="HTHLYSR"/>
</dbReference>
<feature type="domain" description="HTH lysR-type" evidence="6">
    <location>
        <begin position="7"/>
        <end position="64"/>
    </location>
</feature>
<sequence>MEPLSLPPLAALRAFEAAARHGSFTKAGEELGMTQAAVSYQIRALEDRVGAPLFARRPRQVSLTETGRRFAPTVRDAFERIAAAYAEARGVEEGKFTISTAQTFASHWLVDNLDTFQARHPALIVRLEATQRVADFQSEDVDVAIRGGHGPWPGLERHLLLEANFTPMLSPSLAASIGGIKTPADLLRLPLLDPHDPWWRLWFEPLGLSVEASLKVPSAKLGAQGLVARAAMAGRGVAMLTPALYRSELAHGLLIQPFERICTDGLGYWLVYPEGRRNAPKIRAFRDWILKAVAEQMGAPEESSLRSGDDETKARHQTA</sequence>
<dbReference type="InterPro" id="IPR036390">
    <property type="entry name" value="WH_DNA-bd_sf"/>
</dbReference>
<dbReference type="InterPro" id="IPR036388">
    <property type="entry name" value="WH-like_DNA-bd_sf"/>
</dbReference>
<feature type="compositionally biased region" description="Basic and acidic residues" evidence="5">
    <location>
        <begin position="303"/>
        <end position="319"/>
    </location>
</feature>
<organism evidence="7 8">
    <name type="scientific">Chelativorans salis</name>
    <dbReference type="NCBI Taxonomy" id="2978478"/>
    <lineage>
        <taxon>Bacteria</taxon>
        <taxon>Pseudomonadati</taxon>
        <taxon>Pseudomonadota</taxon>
        <taxon>Alphaproteobacteria</taxon>
        <taxon>Hyphomicrobiales</taxon>
        <taxon>Phyllobacteriaceae</taxon>
        <taxon>Chelativorans</taxon>
    </lineage>
</organism>
<dbReference type="Pfam" id="PF03466">
    <property type="entry name" value="LysR_substrate"/>
    <property type="match status" value="1"/>
</dbReference>
<evidence type="ECO:0000256" key="4">
    <source>
        <dbReference type="ARBA" id="ARBA00023163"/>
    </source>
</evidence>
<evidence type="ECO:0000256" key="2">
    <source>
        <dbReference type="ARBA" id="ARBA00023015"/>
    </source>
</evidence>
<reference evidence="7 8" key="1">
    <citation type="submission" date="2022-09" db="EMBL/GenBank/DDBJ databases">
        <title>Chelativorans salina sp. nov., a novel slightly halophilic bacterium isolated from a saline lake sediment enrichment.</title>
        <authorList>
            <person name="Gao L."/>
            <person name="Fang B.-Z."/>
            <person name="Li W.-J."/>
        </authorList>
    </citation>
    <scope>NUCLEOTIDE SEQUENCE [LARGE SCALE GENOMIC DNA]</scope>
    <source>
        <strain evidence="7 8">EGI FJ00035</strain>
    </source>
</reference>